<dbReference type="GO" id="GO:0008817">
    <property type="term" value="F:corrinoid adenosyltransferase activity"/>
    <property type="evidence" value="ECO:0007669"/>
    <property type="project" value="InterPro"/>
</dbReference>
<dbReference type="NCBIfam" id="NF004637">
    <property type="entry name" value="PRK05986.1"/>
    <property type="match status" value="1"/>
</dbReference>
<gene>
    <name evidence="1" type="ORF">B9Q08_04085</name>
</gene>
<sequence>MSGNQRGLVIVYTGDGKGKSTAAFGLVVRALGYGWRVAVLQFVKGTWRTGEERGFAKFGGNLVLRKLGVGFVTWHPKKSFEEHVEAARKAWEEAKRAVLSDEFDLVVLDELNNATRFGLIPVEEVLWLITNKPRRLHLVLTGRGADERVIEAADLVTEMKMVKHPFEHGEWARAGIDY</sequence>
<dbReference type="PANTHER" id="PTHR46638:SF1">
    <property type="entry name" value="CORRINOID ADENOSYLTRANSFERASE"/>
    <property type="match status" value="1"/>
</dbReference>
<dbReference type="InterPro" id="IPR003724">
    <property type="entry name" value="CblAdoTrfase_CobA"/>
</dbReference>
<dbReference type="CDD" id="cd00561">
    <property type="entry name" value="CobA_ACA"/>
    <property type="match status" value="1"/>
</dbReference>
<dbReference type="AlphaFoldDB" id="A0A2R6AWF5"/>
<name>A0A2R6AWF5_9ARCH</name>
<dbReference type="Pfam" id="PF02572">
    <property type="entry name" value="CobA_CobO_BtuR"/>
    <property type="match status" value="1"/>
</dbReference>
<evidence type="ECO:0000313" key="1">
    <source>
        <dbReference type="EMBL" id="PSN90725.1"/>
    </source>
</evidence>
<dbReference type="PANTHER" id="PTHR46638">
    <property type="entry name" value="CORRINOID ADENOSYLTRANSFERASE"/>
    <property type="match status" value="1"/>
</dbReference>
<dbReference type="GO" id="GO:0005524">
    <property type="term" value="F:ATP binding"/>
    <property type="evidence" value="ECO:0007669"/>
    <property type="project" value="InterPro"/>
</dbReference>
<accession>A0A2R6AWF5</accession>
<evidence type="ECO:0000313" key="2">
    <source>
        <dbReference type="Proteomes" id="UP000240490"/>
    </source>
</evidence>
<organism evidence="1 2">
    <name type="scientific">Candidatus Marsarchaeota G2 archaeon ECH_B_SAG-M15</name>
    <dbReference type="NCBI Taxonomy" id="1978162"/>
    <lineage>
        <taxon>Archaea</taxon>
        <taxon>Candidatus Marsarchaeota</taxon>
        <taxon>Candidatus Marsarchaeota group 2</taxon>
    </lineage>
</organism>
<dbReference type="SUPFAM" id="SSF52540">
    <property type="entry name" value="P-loop containing nucleoside triphosphate hydrolases"/>
    <property type="match status" value="1"/>
</dbReference>
<proteinExistence type="predicted"/>
<dbReference type="InterPro" id="IPR027417">
    <property type="entry name" value="P-loop_NTPase"/>
</dbReference>
<dbReference type="Proteomes" id="UP000240490">
    <property type="component" value="Unassembled WGS sequence"/>
</dbReference>
<protein>
    <submittedName>
        <fullName evidence="1">Cob(I)yrinic acid a,c-diamide adenosyltransferase</fullName>
    </submittedName>
</protein>
<reference evidence="1 2" key="1">
    <citation type="submission" date="2017-04" db="EMBL/GenBank/DDBJ databases">
        <title>Novel microbial lineages endemic to geothermal iron-oxide mats fill important gaps in the evolutionary history of Archaea.</title>
        <authorList>
            <person name="Jay Z.J."/>
            <person name="Beam J.P."/>
            <person name="Dlakic M."/>
            <person name="Rusch D.B."/>
            <person name="Kozubal M.A."/>
            <person name="Inskeep W.P."/>
        </authorList>
    </citation>
    <scope>NUCLEOTIDE SEQUENCE [LARGE SCALE GENOMIC DNA]</scope>
    <source>
        <strain evidence="1">ECH_B_SAG-M15</strain>
    </source>
</reference>
<keyword evidence="1" id="KW-0808">Transferase</keyword>
<comment type="caution">
    <text evidence="1">The sequence shown here is derived from an EMBL/GenBank/DDBJ whole genome shotgun (WGS) entry which is preliminary data.</text>
</comment>
<dbReference type="GO" id="GO:0009236">
    <property type="term" value="P:cobalamin biosynthetic process"/>
    <property type="evidence" value="ECO:0007669"/>
    <property type="project" value="InterPro"/>
</dbReference>
<dbReference type="EMBL" id="NEXJ01000072">
    <property type="protein sequence ID" value="PSN90725.1"/>
    <property type="molecule type" value="Genomic_DNA"/>
</dbReference>
<dbReference type="NCBIfam" id="TIGR00708">
    <property type="entry name" value="cobA"/>
    <property type="match status" value="1"/>
</dbReference>
<dbReference type="Gene3D" id="3.40.50.300">
    <property type="entry name" value="P-loop containing nucleotide triphosphate hydrolases"/>
    <property type="match status" value="1"/>
</dbReference>
<dbReference type="PIRSF" id="PIRSF015617">
    <property type="entry name" value="Adensltrnsf_CobA"/>
    <property type="match status" value="1"/>
</dbReference>